<dbReference type="EMBL" id="JACEEZ010013560">
    <property type="protein sequence ID" value="KAG0720024.1"/>
    <property type="molecule type" value="Genomic_DNA"/>
</dbReference>
<dbReference type="Gene3D" id="1.10.288.10">
    <property type="entry name" value="Cobalamin-dependent Methionine Synthase, domain 2"/>
    <property type="match status" value="1"/>
</dbReference>
<evidence type="ECO:0000256" key="21">
    <source>
        <dbReference type="SAM" id="MobiDB-lite"/>
    </source>
</evidence>
<evidence type="ECO:0000256" key="4">
    <source>
        <dbReference type="ARBA" id="ARBA00010398"/>
    </source>
</evidence>
<accession>A0A8J4YBW8</accession>
<dbReference type="Pfam" id="PF00809">
    <property type="entry name" value="Pterin_bind"/>
    <property type="match status" value="1"/>
</dbReference>
<dbReference type="InterPro" id="IPR000489">
    <property type="entry name" value="Pterin-binding_dom"/>
</dbReference>
<evidence type="ECO:0000256" key="3">
    <source>
        <dbReference type="ARBA" id="ARBA00005178"/>
    </source>
</evidence>
<dbReference type="FunFam" id="1.10.1240.10:FF:000001">
    <property type="entry name" value="Methionine synthase"/>
    <property type="match status" value="1"/>
</dbReference>
<dbReference type="NCBIfam" id="TIGR02082">
    <property type="entry name" value="metH"/>
    <property type="match status" value="1"/>
</dbReference>
<dbReference type="InterPro" id="IPR036594">
    <property type="entry name" value="Meth_synthase_dom"/>
</dbReference>
<keyword evidence="14" id="KW-0486">Methionine biosynthesis</keyword>
<keyword evidence="15" id="KW-0170">Cobalt</keyword>
<gene>
    <name evidence="27" type="primary">MTR_3</name>
    <name evidence="27" type="ORF">GWK47_007027</name>
</gene>
<dbReference type="GO" id="GO:0050667">
    <property type="term" value="P:homocysteine metabolic process"/>
    <property type="evidence" value="ECO:0007669"/>
    <property type="project" value="TreeGrafter"/>
</dbReference>
<evidence type="ECO:0000256" key="19">
    <source>
        <dbReference type="PROSITE-ProRule" id="PRU00333"/>
    </source>
</evidence>
<dbReference type="SUPFAM" id="SSF51717">
    <property type="entry name" value="Dihydropteroate synthetase-like"/>
    <property type="match status" value="2"/>
</dbReference>
<dbReference type="InterPro" id="IPR006158">
    <property type="entry name" value="Cobalamin-bd"/>
</dbReference>
<dbReference type="InterPro" id="IPR037010">
    <property type="entry name" value="VitB12-dep_Met_synth_activ_sf"/>
</dbReference>
<dbReference type="InterPro" id="IPR036589">
    <property type="entry name" value="HCY_dom_sf"/>
</dbReference>
<keyword evidence="6 20" id="KW-0489">Methyltransferase</keyword>
<dbReference type="PROSITE" id="PS50970">
    <property type="entry name" value="HCY"/>
    <property type="match status" value="1"/>
</dbReference>
<dbReference type="EC" id="2.1.1.13" evidence="5"/>
<dbReference type="OrthoDB" id="261426at2759"/>
<dbReference type="GO" id="GO:0008705">
    <property type="term" value="F:methionine synthase activity"/>
    <property type="evidence" value="ECO:0007669"/>
    <property type="project" value="UniProtKB-EC"/>
</dbReference>
<keyword evidence="9 20" id="KW-0808">Transferase</keyword>
<evidence type="ECO:0000259" key="23">
    <source>
        <dbReference type="PROSITE" id="PS50972"/>
    </source>
</evidence>
<evidence type="ECO:0000313" key="27">
    <source>
        <dbReference type="EMBL" id="KAG0720024.1"/>
    </source>
</evidence>
<comment type="similarity">
    <text evidence="4">Belongs to the vitamin-B12 dependent methionine synthase family.</text>
</comment>
<evidence type="ECO:0000256" key="17">
    <source>
        <dbReference type="ARBA" id="ARBA00031040"/>
    </source>
</evidence>
<dbReference type="InterPro" id="IPR004223">
    <property type="entry name" value="VitB12-dep_Met_synth_activ_dom"/>
</dbReference>
<keyword evidence="10" id="KW-0949">S-adenosyl-L-methionine</keyword>
<keyword evidence="7" id="KW-0028">Amino-acid biosynthesis</keyword>
<dbReference type="FunFam" id="3.20.20.330:FF:000001">
    <property type="entry name" value="Methionine synthase"/>
    <property type="match status" value="1"/>
</dbReference>
<dbReference type="FunFam" id="3.20.20.20:FF:000002">
    <property type="entry name" value="Methionine synthase"/>
    <property type="match status" value="1"/>
</dbReference>
<sequence>MGTMIQRHSLEEEDYRGQEFQDHNTSVKGNNDLLSLTKPQIILNIHKAYLEAGADIVETNTFSGTKVAQADYNLEHICYRLNLESAQLARHAADEVSESSGRQRYVAGAMGPTNRTLSISPSVERPDYRNISWDILVEAYTEQARGLLDGGVDILLVETIFDTLNAKAAVFAIQTLFETEYNPIPLFVSGTIVDKSGRTLSGQVVEAFVISLSHAQPLCIGLNCALGATEMRPFIENISQTTTAAIICYPNAGLPNTFGEYEETPESTAIHIRQLAKDGLVNVVGGCCGTTPDHIRAIAEAVSTIKPRSPPSAVHPDALLLSGLEPMRITAVTNFVNIGERCNVSGSKKFSRLIVNGQYEEALAIAKTQCYTQLLTLNVATFDLPTLLVGAGLPPCGSMHSGRIVYIWAHDTHGSPAPPDRLRQSPDPDCPWCRNVSETIEHFLLQCPRFHSHRVVPLSQLLTLNVATCDLLSAHPAGGGWRPPLPATCCHPPHLCLPEQDRSTTAPVIASYDITRAHSVENGAQILDVNMDEGLLDGQAAMHRFLNLISSEPDICRDILTGFQKVTVVQGNVKHRLSRQPPMAALHGSTNGPGQHYMAPPMAQGSITWLHQCPRAALHGSTNGPWQHYMAPPMAQGSITWLHQWPRAALHGSTNLPGQHYMAPPMAQGSITWLHQRPRAALHGSTNGPGQHYMAPPTSQGSITWLHQWPRAALHGSTNGPGQHYMAPPMAQGSITWLHQWPRAALHGSTNGPGQHYMAPPMAQGSITWLHQWPMAALHGSTNGPWQHYMAPPMAQGSITWLHQWPMAALHGSTNGPWQHYMAPPMAQGSITWLHQWPRAALHGSTNGPGQHYMAPPMAQGSITWLHQWPMAALHGSTNGPGQHYMAPPTAQGSSVDRALVNSPLTKTAPSGIPVRIPSQRQVPICIDSSNFDVIETGLKVIQGKSMVNSISLKEGEEDFICKAKLIKKYGAAVVVMAFDEKGQAVDVDGKVKICQRSYKILVGTVGLNPNDIIFDPNILTVATGIEEHNLYGSNFIEAVRIIKATCPGARVSGGVSNFSFSFRGKEVMREAMHSVFLYHAIKAGMDMGIVNAGCLPVYDDIELELLRLCEELLWNTDPGCTEKLLAYADQTIDHCRGSAVPDDWRTKSVEERLQYSVVKGIDKFIVEDTEIARLDSVKYPRPLNVIEGPLMSGMSVVGEFFGAGKMFLPQVIKSARVMKKAVGHLIPFMEEERSSMMSQLENGESEKERFSGTIILATVKGDVHDIGKNIVGVVLGCNNYKVIDMGVMCPCDKILQCAVAEKADIIGLSGLITPSLDEMIHVAKEMERVGLQIPLLIGGATTSRTHTAVKIAPKYRNPVVHVLDASKSVLVCSSLLDRNLYDDFIDDLKEDYEIIREDHYQNLRDKKYVSLGEARRRSFKIDWKSGFKPVVPKFLGTKLYDNYDLSLLVPYIDWKPFFDVWQLRGKYPNRGYPRLFKDDTVGEEAKRVFDDARKLLSRIISQGCLQAKGVVAFYPANSTGDDIELYEDESRSKVVARLFGLRQQTEKEAQSTFCCISDFIAPRKSSIHDYIGMFAVTVGFGVEALCAKFQEDFDDYSAILVKALADRLAEAFAEELHEKVRKDLWGYTSDEDLDASDMHRVKYEGIRPAPGYPSQPDHQEKQTLWKLMKVKELTGIDLTEALAMTPASSVSGLYFAHPDSHYFSVGKLEKDQVMDYANRREADIMQVEKWISSYLSYDIAEE</sequence>
<dbReference type="Pfam" id="PF02607">
    <property type="entry name" value="B12-binding_2"/>
    <property type="match status" value="1"/>
</dbReference>
<evidence type="ECO:0000256" key="9">
    <source>
        <dbReference type="ARBA" id="ARBA00022679"/>
    </source>
</evidence>
<dbReference type="SUPFAM" id="SSF56507">
    <property type="entry name" value="Methionine synthase activation domain-like"/>
    <property type="match status" value="1"/>
</dbReference>
<protein>
    <recommendedName>
        <fullName evidence="18">Probable methionine synthase</fullName>
        <ecNumber evidence="5">2.1.1.13</ecNumber>
    </recommendedName>
    <alternativeName>
        <fullName evidence="17">5-methyltetrahydrofolate--homocysteine methyltransferase</fullName>
    </alternativeName>
    <alternativeName>
        <fullName evidence="16">Vitamin-B12 dependent methionine synthase</fullName>
    </alternativeName>
</protein>
<evidence type="ECO:0000256" key="13">
    <source>
        <dbReference type="ARBA" id="ARBA00022833"/>
    </source>
</evidence>
<dbReference type="GO" id="GO:0032259">
    <property type="term" value="P:methylation"/>
    <property type="evidence" value="ECO:0007669"/>
    <property type="project" value="UniProtKB-KW"/>
</dbReference>
<comment type="cofactor">
    <cofactor evidence="2">
        <name>methylcob(III)alamin</name>
        <dbReference type="ChEBI" id="CHEBI:28115"/>
    </cofactor>
</comment>
<dbReference type="Gene3D" id="3.40.50.280">
    <property type="entry name" value="Cobalamin-binding domain"/>
    <property type="match status" value="1"/>
</dbReference>
<keyword evidence="8" id="KW-0846">Cobalamin</keyword>
<evidence type="ECO:0000256" key="7">
    <source>
        <dbReference type="ARBA" id="ARBA00022605"/>
    </source>
</evidence>
<proteinExistence type="inferred from homology"/>
<evidence type="ECO:0000256" key="16">
    <source>
        <dbReference type="ARBA" id="ARBA00030163"/>
    </source>
</evidence>
<dbReference type="SUPFAM" id="SSF52242">
    <property type="entry name" value="Cobalamin (vitamin B12)-binding domain"/>
    <property type="match status" value="1"/>
</dbReference>
<dbReference type="FunFam" id="3.40.50.280:FF:000001">
    <property type="entry name" value="Methionine synthase"/>
    <property type="match status" value="1"/>
</dbReference>
<keyword evidence="28" id="KW-1185">Reference proteome</keyword>
<evidence type="ECO:0000256" key="6">
    <source>
        <dbReference type="ARBA" id="ARBA00022603"/>
    </source>
</evidence>
<evidence type="ECO:0000259" key="26">
    <source>
        <dbReference type="PROSITE" id="PS51337"/>
    </source>
</evidence>
<evidence type="ECO:0000256" key="20">
    <source>
        <dbReference type="PROSITE-ProRule" id="PRU00346"/>
    </source>
</evidence>
<evidence type="ECO:0000259" key="22">
    <source>
        <dbReference type="PROSITE" id="PS50970"/>
    </source>
</evidence>
<evidence type="ECO:0000256" key="15">
    <source>
        <dbReference type="ARBA" id="ARBA00023285"/>
    </source>
</evidence>
<dbReference type="PROSITE" id="PS50974">
    <property type="entry name" value="ADOMET_ACTIVATION"/>
    <property type="match status" value="1"/>
</dbReference>
<dbReference type="PROSITE" id="PS51332">
    <property type="entry name" value="B12_BINDING"/>
    <property type="match status" value="1"/>
</dbReference>
<dbReference type="Gene3D" id="3.20.20.20">
    <property type="entry name" value="Dihydropteroate synthase-like"/>
    <property type="match status" value="3"/>
</dbReference>
<feature type="domain" description="Hcy-binding" evidence="22">
    <location>
        <begin position="1"/>
        <end position="302"/>
    </location>
</feature>
<keyword evidence="11 19" id="KW-0479">Metal-binding</keyword>
<organism evidence="27 28">
    <name type="scientific">Chionoecetes opilio</name>
    <name type="common">Atlantic snow crab</name>
    <name type="synonym">Cancer opilio</name>
    <dbReference type="NCBI Taxonomy" id="41210"/>
    <lineage>
        <taxon>Eukaryota</taxon>
        <taxon>Metazoa</taxon>
        <taxon>Ecdysozoa</taxon>
        <taxon>Arthropoda</taxon>
        <taxon>Crustacea</taxon>
        <taxon>Multicrustacea</taxon>
        <taxon>Malacostraca</taxon>
        <taxon>Eumalacostraca</taxon>
        <taxon>Eucarida</taxon>
        <taxon>Decapoda</taxon>
        <taxon>Pleocyemata</taxon>
        <taxon>Brachyura</taxon>
        <taxon>Eubrachyura</taxon>
        <taxon>Majoidea</taxon>
        <taxon>Majidae</taxon>
        <taxon>Chionoecetes</taxon>
    </lineage>
</organism>
<dbReference type="PANTHER" id="PTHR45833:SF1">
    <property type="entry name" value="METHIONINE SYNTHASE"/>
    <property type="match status" value="1"/>
</dbReference>
<dbReference type="SMART" id="SM01018">
    <property type="entry name" value="B12-binding_2"/>
    <property type="match status" value="1"/>
</dbReference>
<dbReference type="GO" id="GO:0031419">
    <property type="term" value="F:cobalamin binding"/>
    <property type="evidence" value="ECO:0007669"/>
    <property type="project" value="UniProtKB-KW"/>
</dbReference>
<dbReference type="Pfam" id="PF02574">
    <property type="entry name" value="S-methyl_trans"/>
    <property type="match status" value="1"/>
</dbReference>
<dbReference type="Pfam" id="PF02965">
    <property type="entry name" value="Met_synt_B12"/>
    <property type="match status" value="1"/>
</dbReference>
<feature type="domain" description="B12-binding" evidence="25">
    <location>
        <begin position="1252"/>
        <end position="1387"/>
    </location>
</feature>
<dbReference type="InterPro" id="IPR050554">
    <property type="entry name" value="Met_Synthase/Corrinoid"/>
</dbReference>
<evidence type="ECO:0000256" key="12">
    <source>
        <dbReference type="ARBA" id="ARBA00022737"/>
    </source>
</evidence>
<dbReference type="Proteomes" id="UP000770661">
    <property type="component" value="Unassembled WGS sequence"/>
</dbReference>
<dbReference type="Gene3D" id="1.10.1240.10">
    <property type="entry name" value="Methionine synthase domain"/>
    <property type="match status" value="1"/>
</dbReference>
<dbReference type="PROSITE" id="PS50972">
    <property type="entry name" value="PTERIN_BINDING"/>
    <property type="match status" value="1"/>
</dbReference>
<evidence type="ECO:0000256" key="14">
    <source>
        <dbReference type="ARBA" id="ARBA00023167"/>
    </source>
</evidence>
<dbReference type="SUPFAM" id="SSF47644">
    <property type="entry name" value="Methionine synthase domain"/>
    <property type="match status" value="1"/>
</dbReference>
<dbReference type="InterPro" id="IPR036724">
    <property type="entry name" value="Cobalamin-bd_sf"/>
</dbReference>
<keyword evidence="12" id="KW-0677">Repeat</keyword>
<evidence type="ECO:0000256" key="8">
    <source>
        <dbReference type="ARBA" id="ARBA00022628"/>
    </source>
</evidence>
<feature type="domain" description="B12-binding N-terminal" evidence="26">
    <location>
        <begin position="1141"/>
        <end position="1238"/>
    </location>
</feature>
<evidence type="ECO:0000256" key="18">
    <source>
        <dbReference type="ARBA" id="ARBA00072160"/>
    </source>
</evidence>
<dbReference type="Gene3D" id="3.20.20.330">
    <property type="entry name" value="Homocysteine-binding-like domain"/>
    <property type="match status" value="1"/>
</dbReference>
<evidence type="ECO:0000313" key="28">
    <source>
        <dbReference type="Proteomes" id="UP000770661"/>
    </source>
</evidence>
<comment type="pathway">
    <text evidence="3">Amino-acid biosynthesis; L-methionine biosynthesis via de novo pathway; L-methionine from L-homocysteine (MetH route): step 1/1.</text>
</comment>
<dbReference type="UniPathway" id="UPA00051">
    <property type="reaction ID" value="UER00081"/>
</dbReference>
<feature type="binding site" evidence="19">
    <location>
        <position position="288"/>
    </location>
    <ligand>
        <name>Zn(2+)</name>
        <dbReference type="ChEBI" id="CHEBI:29105"/>
    </ligand>
</feature>
<dbReference type="InterPro" id="IPR003759">
    <property type="entry name" value="Cbl-bd_cap"/>
</dbReference>
<reference evidence="27" key="1">
    <citation type="submission" date="2020-07" db="EMBL/GenBank/DDBJ databases">
        <title>The High-quality genome of the commercially important snow crab, Chionoecetes opilio.</title>
        <authorList>
            <person name="Jeong J.-H."/>
            <person name="Ryu S."/>
        </authorList>
    </citation>
    <scope>NUCLEOTIDE SEQUENCE</scope>
    <source>
        <strain evidence="27">MADBK_172401_WGS</strain>
        <tissue evidence="27">Digestive gland</tissue>
    </source>
</reference>
<feature type="region of interest" description="Disordered" evidence="21">
    <location>
        <begin position="1"/>
        <end position="26"/>
    </location>
</feature>
<dbReference type="InterPro" id="IPR033706">
    <property type="entry name" value="Met_synthase_B12-bd"/>
</dbReference>
<evidence type="ECO:0000256" key="10">
    <source>
        <dbReference type="ARBA" id="ARBA00022691"/>
    </source>
</evidence>
<evidence type="ECO:0000259" key="24">
    <source>
        <dbReference type="PROSITE" id="PS50974"/>
    </source>
</evidence>
<dbReference type="Gene3D" id="3.10.196.10">
    <property type="entry name" value="Vitamin B12-dependent methionine synthase, activation domain"/>
    <property type="match status" value="1"/>
</dbReference>
<evidence type="ECO:0000256" key="11">
    <source>
        <dbReference type="ARBA" id="ARBA00022723"/>
    </source>
</evidence>
<feature type="domain" description="Pterin-binding" evidence="23">
    <location>
        <begin position="840"/>
        <end position="1111"/>
    </location>
</feature>
<dbReference type="PROSITE" id="PS51337">
    <property type="entry name" value="B12_BINDING_NTER"/>
    <property type="match status" value="1"/>
</dbReference>
<dbReference type="SUPFAM" id="SSF82282">
    <property type="entry name" value="Homocysteine S-methyltransferase"/>
    <property type="match status" value="1"/>
</dbReference>
<name>A0A8J4YBW8_CHIOP</name>
<feature type="binding site" evidence="19">
    <location>
        <position position="287"/>
    </location>
    <ligand>
        <name>Zn(2+)</name>
        <dbReference type="ChEBI" id="CHEBI:29105"/>
    </ligand>
</feature>
<dbReference type="InterPro" id="IPR003726">
    <property type="entry name" value="HCY_dom"/>
</dbReference>
<dbReference type="InterPro" id="IPR011005">
    <property type="entry name" value="Dihydropteroate_synth-like_sf"/>
</dbReference>
<evidence type="ECO:0000256" key="1">
    <source>
        <dbReference type="ARBA" id="ARBA00001947"/>
    </source>
</evidence>
<feature type="binding site" evidence="19">
    <location>
        <position position="224"/>
    </location>
    <ligand>
        <name>Zn(2+)</name>
        <dbReference type="ChEBI" id="CHEBI:29105"/>
    </ligand>
</feature>
<dbReference type="CDD" id="cd02069">
    <property type="entry name" value="methionine_synthase_B12_BD"/>
    <property type="match status" value="1"/>
</dbReference>
<dbReference type="GO" id="GO:0008270">
    <property type="term" value="F:zinc ion binding"/>
    <property type="evidence" value="ECO:0007669"/>
    <property type="project" value="InterPro"/>
</dbReference>
<dbReference type="GO" id="GO:0005829">
    <property type="term" value="C:cytosol"/>
    <property type="evidence" value="ECO:0007669"/>
    <property type="project" value="TreeGrafter"/>
</dbReference>
<keyword evidence="13 19" id="KW-0862">Zinc</keyword>
<evidence type="ECO:0000256" key="2">
    <source>
        <dbReference type="ARBA" id="ARBA00001956"/>
    </source>
</evidence>
<comment type="cofactor">
    <cofactor evidence="1 19">
        <name>Zn(2+)</name>
        <dbReference type="ChEBI" id="CHEBI:29105"/>
    </cofactor>
</comment>
<dbReference type="PANTHER" id="PTHR45833">
    <property type="entry name" value="METHIONINE SYNTHASE"/>
    <property type="match status" value="1"/>
</dbReference>
<feature type="domain" description="AdoMet activation" evidence="24">
    <location>
        <begin position="1403"/>
        <end position="1741"/>
    </location>
</feature>
<dbReference type="GO" id="GO:0046653">
    <property type="term" value="P:tetrahydrofolate metabolic process"/>
    <property type="evidence" value="ECO:0007669"/>
    <property type="project" value="TreeGrafter"/>
</dbReference>
<dbReference type="InterPro" id="IPR011822">
    <property type="entry name" value="MetH"/>
</dbReference>
<evidence type="ECO:0000259" key="25">
    <source>
        <dbReference type="PROSITE" id="PS51332"/>
    </source>
</evidence>
<dbReference type="Pfam" id="PF02310">
    <property type="entry name" value="B12-binding"/>
    <property type="match status" value="1"/>
</dbReference>
<comment type="caution">
    <text evidence="27">The sequence shown here is derived from an EMBL/GenBank/DDBJ whole genome shotgun (WGS) entry which is preliminary data.</text>
</comment>
<evidence type="ECO:0000256" key="5">
    <source>
        <dbReference type="ARBA" id="ARBA00012032"/>
    </source>
</evidence>